<evidence type="ECO:0000256" key="4">
    <source>
        <dbReference type="ARBA" id="ARBA00022833"/>
    </source>
</evidence>
<dbReference type="InterPro" id="IPR051453">
    <property type="entry name" value="MBL_Glyoxalase_II"/>
</dbReference>
<dbReference type="InterPro" id="IPR036866">
    <property type="entry name" value="RibonucZ/Hydroxyglut_hydro"/>
</dbReference>
<sequence>MLKVKKIISGPLEVNCYIVYDDQTLKSAIIDPGEDGAKIIKEVKAAGFSPEMLINTHGHYDHMLSDNEIKKEFAVPLAVYKDEAEMVANPNINASALFSAAQSAKADILFLDGQEVKLSFTVFKVIHTPGHTAGGMSLLFDGFVITGDTLFAGTIGRTDFPGSSYEDMTRSLEKLKKLPPSTVVYPGHGSQTTIANELRHNPYLKND</sequence>
<dbReference type="RefSeq" id="WP_052570434.1">
    <property type="nucleotide sequence ID" value="NZ_CP009498.1"/>
</dbReference>
<evidence type="ECO:0000313" key="7">
    <source>
        <dbReference type="Proteomes" id="UP000035337"/>
    </source>
</evidence>
<dbReference type="Proteomes" id="UP000035337">
    <property type="component" value="Chromosome"/>
</dbReference>
<dbReference type="OrthoDB" id="9802248at2"/>
<feature type="domain" description="Metallo-beta-lactamase" evidence="5">
    <location>
        <begin position="13"/>
        <end position="188"/>
    </location>
</feature>
<accession>A0A0G3WH56</accession>
<dbReference type="PATRIC" id="fig|1408281.3.peg.587"/>
<organism evidence="6 7">
    <name type="scientific">Endomicrobium proavitum</name>
    <dbReference type="NCBI Taxonomy" id="1408281"/>
    <lineage>
        <taxon>Bacteria</taxon>
        <taxon>Pseudomonadati</taxon>
        <taxon>Elusimicrobiota</taxon>
        <taxon>Endomicrobiia</taxon>
        <taxon>Endomicrobiales</taxon>
        <taxon>Endomicrobiaceae</taxon>
        <taxon>Endomicrobium</taxon>
    </lineage>
</organism>
<dbReference type="PANTHER" id="PTHR46233:SF3">
    <property type="entry name" value="HYDROXYACYLGLUTATHIONE HYDROLASE GLOC"/>
    <property type="match status" value="1"/>
</dbReference>
<evidence type="ECO:0000313" key="6">
    <source>
        <dbReference type="EMBL" id="AKL97951.1"/>
    </source>
</evidence>
<dbReference type="SMART" id="SM00849">
    <property type="entry name" value="Lactamase_B"/>
    <property type="match status" value="1"/>
</dbReference>
<keyword evidence="4" id="KW-0862">Zinc</keyword>
<evidence type="ECO:0000256" key="1">
    <source>
        <dbReference type="ARBA" id="ARBA00001947"/>
    </source>
</evidence>
<keyword evidence="2" id="KW-0479">Metal-binding</keyword>
<gene>
    <name evidence="6" type="ORF">Epro_0572</name>
</gene>
<dbReference type="Gene3D" id="3.60.15.10">
    <property type="entry name" value="Ribonuclease Z/Hydroxyacylglutathione hydrolase-like"/>
    <property type="match status" value="1"/>
</dbReference>
<evidence type="ECO:0000256" key="3">
    <source>
        <dbReference type="ARBA" id="ARBA00022801"/>
    </source>
</evidence>
<dbReference type="SUPFAM" id="SSF56281">
    <property type="entry name" value="Metallo-hydrolase/oxidoreductase"/>
    <property type="match status" value="1"/>
</dbReference>
<dbReference type="PANTHER" id="PTHR46233">
    <property type="entry name" value="HYDROXYACYLGLUTATHIONE HYDROLASE GLOC"/>
    <property type="match status" value="1"/>
</dbReference>
<comment type="cofactor">
    <cofactor evidence="1">
        <name>Zn(2+)</name>
        <dbReference type="ChEBI" id="CHEBI:29105"/>
    </cofactor>
</comment>
<dbReference type="Pfam" id="PF00753">
    <property type="entry name" value="Lactamase_B"/>
    <property type="match status" value="1"/>
</dbReference>
<dbReference type="InterPro" id="IPR001279">
    <property type="entry name" value="Metallo-B-lactamas"/>
</dbReference>
<dbReference type="GO" id="GO:0046872">
    <property type="term" value="F:metal ion binding"/>
    <property type="evidence" value="ECO:0007669"/>
    <property type="project" value="UniProtKB-KW"/>
</dbReference>
<proteinExistence type="predicted"/>
<dbReference type="AlphaFoldDB" id="A0A0G3WH56"/>
<name>A0A0G3WH56_9BACT</name>
<keyword evidence="7" id="KW-1185">Reference proteome</keyword>
<dbReference type="EMBL" id="CP009498">
    <property type="protein sequence ID" value="AKL97951.1"/>
    <property type="molecule type" value="Genomic_DNA"/>
</dbReference>
<evidence type="ECO:0000256" key="2">
    <source>
        <dbReference type="ARBA" id="ARBA00022723"/>
    </source>
</evidence>
<protein>
    <submittedName>
        <fullName evidence="6">Putative Zn-dependent hydrolase</fullName>
    </submittedName>
</protein>
<dbReference type="KEGG" id="epo:Epro_0572"/>
<reference evidence="6 7" key="1">
    <citation type="submission" date="2014-09" db="EMBL/GenBank/DDBJ databases">
        <title>Complete genome sequence of Endomicrobium proavitum.</title>
        <authorList>
            <person name="Zheng H."/>
        </authorList>
    </citation>
    <scope>NUCLEOTIDE SEQUENCE [LARGE SCALE GENOMIC DNA]</scope>
    <source>
        <strain evidence="6 7">Rsa215</strain>
    </source>
</reference>
<evidence type="ECO:0000259" key="5">
    <source>
        <dbReference type="SMART" id="SM00849"/>
    </source>
</evidence>
<keyword evidence="3 6" id="KW-0378">Hydrolase</keyword>
<dbReference type="STRING" id="1408281.Epro_0572"/>
<dbReference type="GO" id="GO:0016787">
    <property type="term" value="F:hydrolase activity"/>
    <property type="evidence" value="ECO:0007669"/>
    <property type="project" value="UniProtKB-KW"/>
</dbReference>
<dbReference type="CDD" id="cd06262">
    <property type="entry name" value="metallo-hydrolase-like_MBL-fold"/>
    <property type="match status" value="1"/>
</dbReference>